<comment type="subcellular location">
    <subcellularLocation>
        <location evidence="1">Nucleus</location>
    </subcellularLocation>
</comment>
<dbReference type="InterPro" id="IPR016177">
    <property type="entry name" value="DNA-bd_dom_sf"/>
</dbReference>
<name>A0A6A1ULW8_9ROSI</name>
<dbReference type="EMBL" id="RXIC02000124">
    <property type="protein sequence ID" value="KAB1200800.1"/>
    <property type="molecule type" value="Genomic_DNA"/>
</dbReference>
<keyword evidence="13" id="KW-1185">Reference proteome</keyword>
<dbReference type="EMBL" id="RXIC02000124">
    <property type="protein sequence ID" value="KAB1200789.1"/>
    <property type="molecule type" value="Genomic_DNA"/>
</dbReference>
<sequence length="317" mass="34792">MDSEYFAVLESIRQHLLDDLEGTDSFYPAMDFDVTVEVEYSRSTSLGNVFLDESLGGALPWKVDDESQDSVVYSDNIQWEGAFAAIRQHLLDDPEATESFYPAMDFDTAEVDSRSTSFGNVFLDDILGGALPPLKVDDTQDSVVYSNNIQCEGAVNFECVQLNEVEVKATTGNFVPRETGGEVAMAAAKRESHAPSYRGVRRRPWGKYAAEIRDPKKNGARVWLGTYETPEDAGLAYDRAAFKMRGSKAKLNFPHLIGSNEAEPVRVTAKRRTPTFSSDSSPKPKRSKCGGGTVAPVEVSSGLGVHCRSMNHFHGGL</sequence>
<dbReference type="SUPFAM" id="SSF54171">
    <property type="entry name" value="DNA-binding domain"/>
    <property type="match status" value="1"/>
</dbReference>
<dbReference type="GO" id="GO:0003700">
    <property type="term" value="F:DNA-binding transcription factor activity"/>
    <property type="evidence" value="ECO:0007669"/>
    <property type="project" value="InterPro"/>
</dbReference>
<comment type="similarity">
    <text evidence="6">Belongs to the AP2/ERF transcription factor family. ERF subfamily.</text>
</comment>
<dbReference type="SMART" id="SM00380">
    <property type="entry name" value="AP2"/>
    <property type="match status" value="1"/>
</dbReference>
<evidence type="ECO:0000313" key="12">
    <source>
        <dbReference type="EMBL" id="KAB1200800.1"/>
    </source>
</evidence>
<comment type="caution">
    <text evidence="9">The sequence shown here is derived from an EMBL/GenBank/DDBJ whole genome shotgun (WGS) entry which is preliminary data.</text>
</comment>
<proteinExistence type="inferred from homology"/>
<dbReference type="GO" id="GO:0003677">
    <property type="term" value="F:DNA binding"/>
    <property type="evidence" value="ECO:0007669"/>
    <property type="project" value="UniProtKB-KW"/>
</dbReference>
<reference evidence="9" key="1">
    <citation type="submission" date="2018-07" db="EMBL/GenBank/DDBJ databases">
        <authorList>
            <person name="Gao Z.-S."/>
            <person name="Jia H.-M."/>
            <person name="Jia H.-J."/>
            <person name="Cai Q.-L."/>
            <person name="Wang Y."/>
            <person name="Zhao H.-B."/>
        </authorList>
    </citation>
    <scope>NUCLEOTIDE SEQUENCE</scope>
    <source>
        <tissue evidence="9">Leaves</tissue>
    </source>
</reference>
<organism evidence="9 13">
    <name type="scientific">Morella rubra</name>
    <name type="common">Chinese bayberry</name>
    <dbReference type="NCBI Taxonomy" id="262757"/>
    <lineage>
        <taxon>Eukaryota</taxon>
        <taxon>Viridiplantae</taxon>
        <taxon>Streptophyta</taxon>
        <taxon>Embryophyta</taxon>
        <taxon>Tracheophyta</taxon>
        <taxon>Spermatophyta</taxon>
        <taxon>Magnoliopsida</taxon>
        <taxon>eudicotyledons</taxon>
        <taxon>Gunneridae</taxon>
        <taxon>Pentapetalae</taxon>
        <taxon>rosids</taxon>
        <taxon>fabids</taxon>
        <taxon>Fagales</taxon>
        <taxon>Myricaceae</taxon>
        <taxon>Morella</taxon>
    </lineage>
</organism>
<dbReference type="Proteomes" id="UP000516437">
    <property type="component" value="Unassembled WGS sequence"/>
</dbReference>
<evidence type="ECO:0000256" key="3">
    <source>
        <dbReference type="ARBA" id="ARBA00023125"/>
    </source>
</evidence>
<dbReference type="EMBL" id="RXIC02000124">
    <property type="protein sequence ID" value="KAB1200797.1"/>
    <property type="molecule type" value="Genomic_DNA"/>
</dbReference>
<dbReference type="CDD" id="cd00018">
    <property type="entry name" value="AP2"/>
    <property type="match status" value="1"/>
</dbReference>
<keyword evidence="3" id="KW-0238">DNA-binding</keyword>
<feature type="domain" description="AP2/ERF" evidence="8">
    <location>
        <begin position="196"/>
        <end position="254"/>
    </location>
</feature>
<evidence type="ECO:0000313" key="13">
    <source>
        <dbReference type="Proteomes" id="UP000516437"/>
    </source>
</evidence>
<dbReference type="GO" id="GO:0009873">
    <property type="term" value="P:ethylene-activated signaling pathway"/>
    <property type="evidence" value="ECO:0007669"/>
    <property type="project" value="InterPro"/>
</dbReference>
<keyword evidence="2" id="KW-0805">Transcription regulation</keyword>
<keyword evidence="5" id="KW-0539">Nucleus</keyword>
<dbReference type="PANTHER" id="PTHR31190:SF287">
    <property type="entry name" value="DEVELOPMENT RELATED ERF PROTEIN"/>
    <property type="match status" value="1"/>
</dbReference>
<dbReference type="AlphaFoldDB" id="A0A6A1ULW8"/>
<reference evidence="9 13" key="2">
    <citation type="journal article" date="2019" name="Plant Biotechnol. J.">
        <title>The red bayberry genome and genetic basis of sex determination.</title>
        <authorList>
            <person name="Jia H.M."/>
            <person name="Jia H.J."/>
            <person name="Cai Q.L."/>
            <person name="Wang Y."/>
            <person name="Zhao H.B."/>
            <person name="Yang W.F."/>
            <person name="Wang G.Y."/>
            <person name="Li Y.H."/>
            <person name="Zhan D.L."/>
            <person name="Shen Y.T."/>
            <person name="Niu Q.F."/>
            <person name="Chang L."/>
            <person name="Qiu J."/>
            <person name="Zhao L."/>
            <person name="Xie H.B."/>
            <person name="Fu W.Y."/>
            <person name="Jin J."/>
            <person name="Li X.W."/>
            <person name="Jiao Y."/>
            <person name="Zhou C.C."/>
            <person name="Tu T."/>
            <person name="Chai C.Y."/>
            <person name="Gao J.L."/>
            <person name="Fan L.J."/>
            <person name="van de Weg E."/>
            <person name="Wang J.Y."/>
            <person name="Gao Z.S."/>
        </authorList>
    </citation>
    <scope>NUCLEOTIDE SEQUENCE [LARGE SCALE GENOMIC DNA]</scope>
    <source>
        <tissue evidence="9">Leaves</tissue>
    </source>
</reference>
<evidence type="ECO:0000256" key="4">
    <source>
        <dbReference type="ARBA" id="ARBA00023163"/>
    </source>
</evidence>
<dbReference type="GO" id="GO:0005634">
    <property type="term" value="C:nucleus"/>
    <property type="evidence" value="ECO:0007669"/>
    <property type="project" value="UniProtKB-SubCell"/>
</dbReference>
<evidence type="ECO:0000256" key="1">
    <source>
        <dbReference type="ARBA" id="ARBA00004123"/>
    </source>
</evidence>
<dbReference type="FunFam" id="3.30.730.10:FF:000001">
    <property type="entry name" value="Ethylene-responsive transcription factor 2"/>
    <property type="match status" value="1"/>
</dbReference>
<dbReference type="EMBL" id="RXIC02000124">
    <property type="protein sequence ID" value="KAB1200787.1"/>
    <property type="molecule type" value="Genomic_DNA"/>
</dbReference>
<dbReference type="PRINTS" id="PR00367">
    <property type="entry name" value="ETHRSPELEMNT"/>
</dbReference>
<dbReference type="InterPro" id="IPR001471">
    <property type="entry name" value="AP2/ERF_dom"/>
</dbReference>
<evidence type="ECO:0000256" key="5">
    <source>
        <dbReference type="ARBA" id="ARBA00023242"/>
    </source>
</evidence>
<dbReference type="PROSITE" id="PS51032">
    <property type="entry name" value="AP2_ERF"/>
    <property type="match status" value="1"/>
</dbReference>
<evidence type="ECO:0000256" key="2">
    <source>
        <dbReference type="ARBA" id="ARBA00023015"/>
    </source>
</evidence>
<evidence type="ECO:0000313" key="9">
    <source>
        <dbReference type="EMBL" id="KAB1200787.1"/>
    </source>
</evidence>
<dbReference type="OrthoDB" id="1647183at2759"/>
<dbReference type="InterPro" id="IPR044808">
    <property type="entry name" value="ERF_plant"/>
</dbReference>
<dbReference type="InterPro" id="IPR036955">
    <property type="entry name" value="AP2/ERF_dom_sf"/>
</dbReference>
<dbReference type="PANTHER" id="PTHR31190">
    <property type="entry name" value="DNA-BINDING DOMAIN"/>
    <property type="match status" value="1"/>
</dbReference>
<dbReference type="Gene3D" id="3.30.730.10">
    <property type="entry name" value="AP2/ERF domain"/>
    <property type="match status" value="1"/>
</dbReference>
<evidence type="ECO:0000313" key="10">
    <source>
        <dbReference type="EMBL" id="KAB1200789.1"/>
    </source>
</evidence>
<evidence type="ECO:0000313" key="11">
    <source>
        <dbReference type="EMBL" id="KAB1200797.1"/>
    </source>
</evidence>
<evidence type="ECO:0000259" key="8">
    <source>
        <dbReference type="PROSITE" id="PS51032"/>
    </source>
</evidence>
<evidence type="ECO:0000256" key="7">
    <source>
        <dbReference type="SAM" id="MobiDB-lite"/>
    </source>
</evidence>
<protein>
    <submittedName>
        <fullName evidence="9">Ethylene-responsive transcription factor 13</fullName>
    </submittedName>
</protein>
<dbReference type="Pfam" id="PF00847">
    <property type="entry name" value="AP2"/>
    <property type="match status" value="1"/>
</dbReference>
<feature type="region of interest" description="Disordered" evidence="7">
    <location>
        <begin position="264"/>
        <end position="293"/>
    </location>
</feature>
<accession>A0A6A1ULW8</accession>
<keyword evidence="4" id="KW-0804">Transcription</keyword>
<evidence type="ECO:0000256" key="6">
    <source>
        <dbReference type="ARBA" id="ARBA00024343"/>
    </source>
</evidence>
<gene>
    <name evidence="9" type="ORF">CJ030_MR0G006329</name>
    <name evidence="10" type="ORF">CJ030_MR0G006331</name>
    <name evidence="11" type="ORF">CJ030_MR0G006339</name>
    <name evidence="12" type="ORF">CJ030_MR0G006342</name>
</gene>
<reference evidence="9" key="3">
    <citation type="submission" date="2019-09" db="EMBL/GenBank/DDBJ databases">
        <authorList>
            <person name="Gao Z."/>
        </authorList>
    </citation>
    <scope>NUCLEOTIDE SEQUENCE</scope>
    <source>
        <tissue evidence="9">Leaves</tissue>
    </source>
</reference>